<protein>
    <submittedName>
        <fullName evidence="1">Uncharacterized protein</fullName>
    </submittedName>
</protein>
<evidence type="ECO:0000313" key="1">
    <source>
        <dbReference type="EMBL" id="SDY58819.1"/>
    </source>
</evidence>
<proteinExistence type="predicted"/>
<dbReference type="Proteomes" id="UP000199230">
    <property type="component" value="Unassembled WGS sequence"/>
</dbReference>
<dbReference type="EMBL" id="FNPV01000003">
    <property type="protein sequence ID" value="SDY58819.1"/>
    <property type="molecule type" value="Genomic_DNA"/>
</dbReference>
<dbReference type="AlphaFoldDB" id="A0A1H3L3M8"/>
<organism evidence="1 2">
    <name type="scientific">Tindallia californiensis</name>
    <dbReference type="NCBI Taxonomy" id="159292"/>
    <lineage>
        <taxon>Bacteria</taxon>
        <taxon>Bacillati</taxon>
        <taxon>Bacillota</taxon>
        <taxon>Clostridia</taxon>
        <taxon>Peptostreptococcales</taxon>
        <taxon>Tindalliaceae</taxon>
        <taxon>Tindallia</taxon>
    </lineage>
</organism>
<keyword evidence="2" id="KW-1185">Reference proteome</keyword>
<sequence>MFLTMKFSKSNILLVIGLVEKDFIQYNSNG</sequence>
<gene>
    <name evidence="1" type="ORF">SAMN05192546_10342</name>
</gene>
<name>A0A1H3L3M8_9FIRM</name>
<accession>A0A1H3L3M8</accession>
<reference evidence="1 2" key="1">
    <citation type="submission" date="2016-10" db="EMBL/GenBank/DDBJ databases">
        <authorList>
            <person name="de Groot N.N."/>
        </authorList>
    </citation>
    <scope>NUCLEOTIDE SEQUENCE [LARGE SCALE GENOMIC DNA]</scope>
    <source>
        <strain evidence="1 2">APO</strain>
    </source>
</reference>
<evidence type="ECO:0000313" key="2">
    <source>
        <dbReference type="Proteomes" id="UP000199230"/>
    </source>
</evidence>